<dbReference type="RefSeq" id="WP_237383998.1">
    <property type="nucleotide sequence ID" value="NZ_CP071793.1"/>
</dbReference>
<comment type="subcellular location">
    <subcellularLocation>
        <location evidence="1">Membrane</location>
    </subcellularLocation>
</comment>
<dbReference type="GO" id="GO:0019867">
    <property type="term" value="C:outer membrane"/>
    <property type="evidence" value="ECO:0007669"/>
    <property type="project" value="InterPro"/>
</dbReference>
<name>A0A8A4TXH1_SULCO</name>
<evidence type="ECO:0000256" key="1">
    <source>
        <dbReference type="ARBA" id="ARBA00004370"/>
    </source>
</evidence>
<evidence type="ECO:0000313" key="6">
    <source>
        <dbReference type="Proteomes" id="UP000663929"/>
    </source>
</evidence>
<dbReference type="EMBL" id="CP071793">
    <property type="protein sequence ID" value="QTD53898.1"/>
    <property type="molecule type" value="Genomic_DNA"/>
</dbReference>
<sequence>MRKRLLQIGLALLILMAASIGFVHTPIAGDLLLSEIAKQARAFGWEIEARSLRLDLFRLSARIEGLTAKGKGLRASLAEVEVDLNRAISAKHIALDGFALTGGEVRIDPALFAGDEAAPAKPGEPAPLPEIDIAELSVKDVQIHYADTSVPLDVNARDLSVDYDGSLLAAGFNLPPITAGDRNLPGAALSFAARTSDFFTYEGIDFQVTEEGGQARLKVTGSVERDFQPNLAYHLAVEPDLIARLTAQPDAAPAPSPLDGLAPVTLTGQLDGTLLQAKLETALDLQKAVPDAGLAAETVPLTLTAKVPYREARKTIPVTLDLGAFGASRVDLVLTDEALTGESHLTLTGISGLLPQLATVGEVKVKGHFSMPQLDPEQLAATTELAVKGRTSLQATAEYRDKRLTFEGDGRLSPRSRFTFSGSHDEHLTLKTRGSLAGIQELAPFAAIPPELCTDTILFSADLDNAANTMRLCDTEVHVLDLHYGDLFRDHLTLTLDGPFNRLAGRLQTTFLGPERPVLDFVADLDAQRFHRLMVDIDDLVVPLDGNRLEGKLFASGSGAFDNLDLDGATELTLFGEAASPQASVDLSFALAERALAIEDLHGNSAHGILTGAATVDLRPLFSSSGGGMPRWRTEVRVRTEPVEGYAPMSPVEPPRLTLDAAGDDQLVVVSIALPAQTLTVAETQLDLAAETPAHINLVPSPPQAEGGLQHLSVSGLSLRDFQFHLANDRLTASTSYELERPEQLRDALKEQWPADLEMNALSGRMKVESDLGFQNPEVRFVAGKVDGSFQNEPFEITEAAIRYDGSLRAEPFTVDFAGMQVRVVEAPAERTETLLLPFEVELKDVAQLRRLAGPNWPEALELDRLNLSAMVVGDLAELTAGSEEPDPQPQEPAPEGETPGEETPEGQTEGASAMAIPDIQFTVHDLSASYAGKSLHVRDLTGAYDGTVRLEPGQVEVAGMPFDIVPRGNGFRVETIMSAGDLDLFVPGFAGNADIQTHLDFHNSARGPRIEADIRQLGGKLVYTEPWLEFSDLQLGLKTGDDWSFEISRGTANVNKGKVEISGNGRPLDPRGPDILFGVNLIGVQLLEADYQIDLTTFLEWRYSPDVKQLQGSLRLDRGFFSPNLELFSLLRGTLQGGEELYFPDPFMEEIGLVLVVQATQPLIWDTSLGYWETEIPSVVVGGNLAEPIVLDGQVFINEGSVIELGKESVVFKSSQVQFNAARENDPYLQVYLDYETESGHKPITINGYLSELGSKVDGTDLAGIISNFLVGQISSLISLESEFNETIFDSSFTLVVSKALDRRVVTRYALPLNDTSSEQRFELQLGPMRDSYLNFISEEDELTTGLRHQRHFGYQAGTRPEIIRSRRFVPKDLPRWARRGFPLRVEDEYTATRWRHSEVDLRRRLRERGYLTPEISHTFENGRLEIQVTQGPHTEIRLNEDSFAVSGFRFGNDERKEVLRRLGHGDEADQRTVAQLVERMAASQGFPSSLARVSHEGNLYLIDLFTSQRIEDVTLTFGEAGPLLTEIAKDKKAAKAFLQEWLSSESTARSRLRAILAAKGYLRPSIGRGDFVDLEHYRIPVDQGQRGVLAAVSKNGEPREHPLVGKPFEFGFMERIAKDFFGDKTVKLRPRAEEGNVTLDVIYKEAPEPQYDQLVVKGTGRVSEKRVRDFVGFEPGFSHKKLVDAQTRLNETGAYRMVRLETLGRTATLDLRERNRFSAGMEVTYNEENEFGYAVQAFDKMLFKRLDQLSVRAEQTNREEQALLRLRFRRIFRLPVDVQFGLGWTNEREPSEQVIQEFEPFGQTEVNSQFQESREASVEAIYSLTETQSLNAGLTFRLNRLTFVDELYEVPFDVPLSTDPQYLVATEESTLDTKLLPIRVGWVYQDLDNKVKPRDGMLLSVGVDHSIDGFGTDSAVAGTRLLGKMSLFRSWEKWQWTHRLEAGGVYQDTPSEARQEGNDEDLVFFLGGSTNLRGFNQNFAGPIFVRVIGGSTTDPETGEPSPPEYGAAGGRSMFFMSEELTYHTNWYWIELSSFVDTGWVWQDYQDFLRKDMVVTGGFGLGIDSPIGYFRLDWARPIMDDALDDVVSGLDSDQDRAVARETALQEFTFRFGRVF</sequence>
<feature type="domain" description="Bacterial surface antigen (D15)" evidence="4">
    <location>
        <begin position="1745"/>
        <end position="2085"/>
    </location>
</feature>
<proteinExistence type="predicted"/>
<evidence type="ECO:0000256" key="2">
    <source>
        <dbReference type="ARBA" id="ARBA00023136"/>
    </source>
</evidence>
<dbReference type="KEGG" id="scor:J3U87_15730"/>
<dbReference type="Pfam" id="PF01103">
    <property type="entry name" value="Omp85"/>
    <property type="match status" value="1"/>
</dbReference>
<protein>
    <submittedName>
        <fullName evidence="5">BamA/TamA family outer membrane protein</fullName>
    </submittedName>
</protein>
<evidence type="ECO:0000259" key="4">
    <source>
        <dbReference type="Pfam" id="PF01103"/>
    </source>
</evidence>
<organism evidence="5 6">
    <name type="scientific">Sulfidibacter corallicola</name>
    <dbReference type="NCBI Taxonomy" id="2818388"/>
    <lineage>
        <taxon>Bacteria</taxon>
        <taxon>Pseudomonadati</taxon>
        <taxon>Acidobacteriota</taxon>
        <taxon>Holophagae</taxon>
        <taxon>Acanthopleuribacterales</taxon>
        <taxon>Acanthopleuribacteraceae</taxon>
        <taxon>Sulfidibacter</taxon>
    </lineage>
</organism>
<evidence type="ECO:0000256" key="3">
    <source>
        <dbReference type="SAM" id="MobiDB-lite"/>
    </source>
</evidence>
<feature type="region of interest" description="Disordered" evidence="3">
    <location>
        <begin position="881"/>
        <end position="911"/>
    </location>
</feature>
<evidence type="ECO:0000313" key="5">
    <source>
        <dbReference type="EMBL" id="QTD53898.1"/>
    </source>
</evidence>
<reference evidence="5" key="1">
    <citation type="submission" date="2021-03" db="EMBL/GenBank/DDBJ databases">
        <title>Acanthopleuribacteraceae sp. M133.</title>
        <authorList>
            <person name="Wang G."/>
        </authorList>
    </citation>
    <scope>NUCLEOTIDE SEQUENCE</scope>
    <source>
        <strain evidence="5">M133</strain>
    </source>
</reference>
<dbReference type="Gene3D" id="2.40.160.50">
    <property type="entry name" value="membrane protein fhac: a member of the omp85/tpsb transporter family"/>
    <property type="match status" value="1"/>
</dbReference>
<keyword evidence="2" id="KW-0472">Membrane</keyword>
<keyword evidence="6" id="KW-1185">Reference proteome</keyword>
<accession>A0A8A4TXH1</accession>
<dbReference type="InterPro" id="IPR000184">
    <property type="entry name" value="Bac_surfAg_D15"/>
</dbReference>
<dbReference type="Proteomes" id="UP000663929">
    <property type="component" value="Chromosome"/>
</dbReference>
<gene>
    <name evidence="5" type="ORF">J3U87_15730</name>
</gene>